<accession>A0ABQ5YI15</accession>
<name>A0ABQ5YI15_9NEIS</name>
<comment type="caution">
    <text evidence="2">The sequence shown here is derived from an EMBL/GenBank/DDBJ whole genome shotgun (WGS) entry which is preliminary data.</text>
</comment>
<dbReference type="RefSeq" id="WP_284197712.1">
    <property type="nucleotide sequence ID" value="NZ_BSOG01000005.1"/>
</dbReference>
<keyword evidence="3" id="KW-1185">Reference proteome</keyword>
<dbReference type="Proteomes" id="UP001156706">
    <property type="component" value="Unassembled WGS sequence"/>
</dbReference>
<dbReference type="PANTHER" id="PTHR43737:SF1">
    <property type="entry name" value="DUF1501 DOMAIN-CONTAINING PROTEIN"/>
    <property type="match status" value="1"/>
</dbReference>
<organism evidence="2 3">
    <name type="scientific">Chitinimonas prasina</name>
    <dbReference type="NCBI Taxonomy" id="1434937"/>
    <lineage>
        <taxon>Bacteria</taxon>
        <taxon>Pseudomonadati</taxon>
        <taxon>Pseudomonadota</taxon>
        <taxon>Betaproteobacteria</taxon>
        <taxon>Neisseriales</taxon>
        <taxon>Chitinibacteraceae</taxon>
        <taxon>Chitinimonas</taxon>
    </lineage>
</organism>
<evidence type="ECO:0000313" key="3">
    <source>
        <dbReference type="Proteomes" id="UP001156706"/>
    </source>
</evidence>
<gene>
    <name evidence="2" type="ORF">GCM10007907_34300</name>
</gene>
<dbReference type="InterPro" id="IPR006311">
    <property type="entry name" value="TAT_signal"/>
</dbReference>
<proteinExistence type="predicted"/>
<evidence type="ECO:0000256" key="1">
    <source>
        <dbReference type="SAM" id="SignalP"/>
    </source>
</evidence>
<evidence type="ECO:0008006" key="4">
    <source>
        <dbReference type="Google" id="ProtNLM"/>
    </source>
</evidence>
<evidence type="ECO:0000313" key="2">
    <source>
        <dbReference type="EMBL" id="GLR14640.1"/>
    </source>
</evidence>
<keyword evidence="1" id="KW-0732">Signal</keyword>
<dbReference type="PANTHER" id="PTHR43737">
    <property type="entry name" value="BLL7424 PROTEIN"/>
    <property type="match status" value="1"/>
</dbReference>
<protein>
    <recommendedName>
        <fullName evidence="4">DUF1501 domain-containing protein</fullName>
    </recommendedName>
</protein>
<feature type="chain" id="PRO_5045088290" description="DUF1501 domain-containing protein" evidence="1">
    <location>
        <begin position="29"/>
        <end position="453"/>
    </location>
</feature>
<dbReference type="EMBL" id="BSOG01000005">
    <property type="protein sequence ID" value="GLR14640.1"/>
    <property type="molecule type" value="Genomic_DNA"/>
</dbReference>
<sequence>MNMTRRDLMRAAMLAASASGFGWMKALAAPASDYKALVCVFLNGGNDGNNLIVPLNTDEYTAYATVRGGLALPKTSDTPNAALLSMGAPKSQPGREFGLHPALSALLPMWQQGKLAVQCNVGSLVAPLTMAEYKANRNRPYSLFSHSDQQAQWQTAESEEVGRTGWGGRLADAALGLNGGVTIPSLISLSGSTLFGVGRRTSPLVSPASGNFGLSGTGTSASAKARTEGIAALLGMDRNNILAAAANNALGTALNSAAIISPIINNGAAGVATHFTGLTGNFNAQLLAVAKLIEARAALGLSRQIFFVQLGGFDTHSNQISAQEGLFAQLGNSLAAFYKAMEGLGLANQVTAFTSSDFSRTLRPASGAGSDHAWGNHHMVLGGAVKGGDFYGAFPTLALKGPDDIDGAGRWLPTTSIDQYAATFARWFGVADSELTTVLPYLSRFNQTHMGFL</sequence>
<dbReference type="PROSITE" id="PS51318">
    <property type="entry name" value="TAT"/>
    <property type="match status" value="1"/>
</dbReference>
<feature type="signal peptide" evidence="1">
    <location>
        <begin position="1"/>
        <end position="28"/>
    </location>
</feature>
<dbReference type="Pfam" id="PF07394">
    <property type="entry name" value="DUF1501"/>
    <property type="match status" value="1"/>
</dbReference>
<reference evidence="3" key="1">
    <citation type="journal article" date="2019" name="Int. J. Syst. Evol. Microbiol.">
        <title>The Global Catalogue of Microorganisms (GCM) 10K type strain sequencing project: providing services to taxonomists for standard genome sequencing and annotation.</title>
        <authorList>
            <consortium name="The Broad Institute Genomics Platform"/>
            <consortium name="The Broad Institute Genome Sequencing Center for Infectious Disease"/>
            <person name="Wu L."/>
            <person name="Ma J."/>
        </authorList>
    </citation>
    <scope>NUCLEOTIDE SEQUENCE [LARGE SCALE GENOMIC DNA]</scope>
    <source>
        <strain evidence="3">NBRC 110044</strain>
    </source>
</reference>
<dbReference type="InterPro" id="IPR010869">
    <property type="entry name" value="DUF1501"/>
</dbReference>